<sequence length="169" mass="19285">MDKDDGLGPWGSQWTEVGLSALSLSPEISDLLDKLPEFVAQRRRNFEFLHQQLQDLQDVLELPQPTSGSEPSWFGFLISVKENAPFSRNDLVQYLETKRIGTRLLFGGNLTKQPAYEGLTYRIVGDLQKTDQVMERAFWIGLFPGLTEEILEYVVAKIIEFCHQSHSKP</sequence>
<dbReference type="GO" id="GO:0000271">
    <property type="term" value="P:polysaccharide biosynthetic process"/>
    <property type="evidence" value="ECO:0007669"/>
    <property type="project" value="TreeGrafter"/>
</dbReference>
<dbReference type="Gene3D" id="3.90.1150.10">
    <property type="entry name" value="Aspartate Aminotransferase, domain 1"/>
    <property type="match status" value="1"/>
</dbReference>
<reference evidence="1" key="1">
    <citation type="submission" date="2015-09" db="EMBL/GenBank/DDBJ databases">
        <authorList>
            <person name="Jackson K.R."/>
            <person name="Lunt B.L."/>
            <person name="Fisher J.N.B."/>
            <person name="Gardner A.V."/>
            <person name="Bailey M.E."/>
            <person name="Deus L.M."/>
            <person name="Earl A.S."/>
            <person name="Gibby P.D."/>
            <person name="Hartmann K.A."/>
            <person name="Liu J.E."/>
            <person name="Manci A.M."/>
            <person name="Nielsen D.A."/>
            <person name="Solomon M.B."/>
            <person name="Breakwell D.P."/>
            <person name="Burnett S.H."/>
            <person name="Grose J.H."/>
        </authorList>
    </citation>
    <scope>NUCLEOTIDE SEQUENCE</scope>
    <source>
        <strain evidence="1">7805</strain>
    </source>
</reference>
<dbReference type="AlphaFoldDB" id="A0A1J1JLF9"/>
<dbReference type="GO" id="GO:0030170">
    <property type="term" value="F:pyridoxal phosphate binding"/>
    <property type="evidence" value="ECO:0007669"/>
    <property type="project" value="TreeGrafter"/>
</dbReference>
<accession>A0A1J1JLF9</accession>
<dbReference type="EMBL" id="LO018304">
    <property type="protein sequence ID" value="CUM61092.1"/>
    <property type="molecule type" value="Genomic_DNA"/>
</dbReference>
<dbReference type="InterPro" id="IPR000653">
    <property type="entry name" value="DegT/StrS_aminotransferase"/>
</dbReference>
<evidence type="ECO:0000313" key="1">
    <source>
        <dbReference type="EMBL" id="CUM61092.1"/>
    </source>
</evidence>
<gene>
    <name evidence="1" type="ORF">PLAM_3126</name>
</gene>
<protein>
    <submittedName>
        <fullName evidence="1">Uncharacterized protein</fullName>
    </submittedName>
</protein>
<dbReference type="SUPFAM" id="SSF53383">
    <property type="entry name" value="PLP-dependent transferases"/>
    <property type="match status" value="1"/>
</dbReference>
<dbReference type="InterPro" id="IPR015422">
    <property type="entry name" value="PyrdxlP-dep_Trfase_small"/>
</dbReference>
<organism evidence="1">
    <name type="scientific">Planktothrix agardhii</name>
    <name type="common">Oscillatoria agardhii</name>
    <dbReference type="NCBI Taxonomy" id="1160"/>
    <lineage>
        <taxon>Bacteria</taxon>
        <taxon>Bacillati</taxon>
        <taxon>Cyanobacteriota</taxon>
        <taxon>Cyanophyceae</taxon>
        <taxon>Oscillatoriophycideae</taxon>
        <taxon>Oscillatoriales</taxon>
        <taxon>Microcoleaceae</taxon>
        <taxon>Planktothrix</taxon>
    </lineage>
</organism>
<dbReference type="InterPro" id="IPR015424">
    <property type="entry name" value="PyrdxlP-dep_Trfase"/>
</dbReference>
<dbReference type="Pfam" id="PF01041">
    <property type="entry name" value="DegT_DnrJ_EryC1"/>
    <property type="match status" value="1"/>
</dbReference>
<dbReference type="PANTHER" id="PTHR30244:SF34">
    <property type="entry name" value="DTDP-4-AMINO-4,6-DIDEOXYGALACTOSE TRANSAMINASE"/>
    <property type="match status" value="1"/>
</dbReference>
<proteinExistence type="predicted"/>
<name>A0A1J1JLF9_PLAAG</name>
<dbReference type="GO" id="GO:0008483">
    <property type="term" value="F:transaminase activity"/>
    <property type="evidence" value="ECO:0007669"/>
    <property type="project" value="TreeGrafter"/>
</dbReference>
<dbReference type="PANTHER" id="PTHR30244">
    <property type="entry name" value="TRANSAMINASE"/>
    <property type="match status" value="1"/>
</dbReference>